<name>A0A9X1R1N5_9FLAO</name>
<feature type="transmembrane region" description="Helical" evidence="1">
    <location>
        <begin position="245"/>
        <end position="269"/>
    </location>
</feature>
<evidence type="ECO:0000313" key="3">
    <source>
        <dbReference type="Proteomes" id="UP001139461"/>
    </source>
</evidence>
<comment type="caution">
    <text evidence="2">The sequence shown here is derived from an EMBL/GenBank/DDBJ whole genome shotgun (WGS) entry which is preliminary data.</text>
</comment>
<accession>A0A9X1R1N5</accession>
<keyword evidence="1" id="KW-0472">Membrane</keyword>
<feature type="transmembrane region" description="Helical" evidence="1">
    <location>
        <begin position="22"/>
        <end position="38"/>
    </location>
</feature>
<dbReference type="RefSeq" id="WP_237604293.1">
    <property type="nucleotide sequence ID" value="NZ_JAIRBA010000073.1"/>
</dbReference>
<organism evidence="2 3">
    <name type="scientific">Aequorivita vitellina</name>
    <dbReference type="NCBI Taxonomy" id="2874475"/>
    <lineage>
        <taxon>Bacteria</taxon>
        <taxon>Pseudomonadati</taxon>
        <taxon>Bacteroidota</taxon>
        <taxon>Flavobacteriia</taxon>
        <taxon>Flavobacteriales</taxon>
        <taxon>Flavobacteriaceae</taxon>
        <taxon>Aequorivita</taxon>
    </lineage>
</organism>
<gene>
    <name evidence="2" type="ORF">K8089_15995</name>
</gene>
<dbReference type="AlphaFoldDB" id="A0A9X1R1N5"/>
<protein>
    <submittedName>
        <fullName evidence="2">Uncharacterized protein</fullName>
    </submittedName>
</protein>
<keyword evidence="1" id="KW-1133">Transmembrane helix</keyword>
<proteinExistence type="predicted"/>
<keyword evidence="1" id="KW-0812">Transmembrane</keyword>
<evidence type="ECO:0000256" key="1">
    <source>
        <dbReference type="SAM" id="Phobius"/>
    </source>
</evidence>
<evidence type="ECO:0000313" key="2">
    <source>
        <dbReference type="EMBL" id="MCG2420524.1"/>
    </source>
</evidence>
<dbReference type="EMBL" id="JAIRBA010000073">
    <property type="protein sequence ID" value="MCG2420524.1"/>
    <property type="molecule type" value="Genomic_DNA"/>
</dbReference>
<dbReference type="Proteomes" id="UP001139461">
    <property type="component" value="Unassembled WGS sequence"/>
</dbReference>
<sequence>MSTAVLVAQKISSKFLTDLGKFFLPLLVILTITGYGFNKSYWGYTIKRPSVFNEVKNTNEVLSITRLEKKFDERQFKILTDSISYKKYDYLPDLYYSNFERPYLVFENMPNRGNLWRYEEVANDKNLKLSISEVNKIQTLIINSSFLESPEEGYEERGNRYDIQIVEFVTSDESNTTIVPTNKSISQRKPSLEFEDKFLLVSMKSGELSNDHYPFYEFLIKDDKIIKKQKYFYDLAGIEGMEYSILAPIAEIAVLILSLIIFGIYKLIIKLRKTGYNNV</sequence>
<reference evidence="2" key="1">
    <citation type="submission" date="2021-09" db="EMBL/GenBank/DDBJ databases">
        <title>Genome of Aequorivita sp. strain F47161.</title>
        <authorList>
            <person name="Wang Y."/>
        </authorList>
    </citation>
    <scope>NUCLEOTIDE SEQUENCE</scope>
    <source>
        <strain evidence="2">F47161</strain>
    </source>
</reference>
<keyword evidence="3" id="KW-1185">Reference proteome</keyword>